<accession>A0A7W6WMK2</accession>
<dbReference type="SMART" id="SM00953">
    <property type="entry name" value="RES"/>
    <property type="match status" value="1"/>
</dbReference>
<sequence length="198" mass="21224">MTPHRYPAAAVAAVAVDWVLHGAMRIVPARHLGTPLGTAPADSRFCARADGFTVLYAAMDMETAVVETIVRDRFTHRTQRRISLVEITARGWVRIDSRPGTAVRLLDLRGDGCIRLGAPTDAVGARHHGAGRALGRAIHAQHPGVDGILFASRLTGRDIVAVYDRAAGRLLAVATGALHGHKELPGLLARHRIGLVRP</sequence>
<dbReference type="AlphaFoldDB" id="A0A7W6WMK2"/>
<protein>
    <recommendedName>
        <fullName evidence="1">RES domain-containing protein</fullName>
    </recommendedName>
</protein>
<dbReference type="InterPro" id="IPR014914">
    <property type="entry name" value="RES_dom"/>
</dbReference>
<evidence type="ECO:0000259" key="1">
    <source>
        <dbReference type="SMART" id="SM00953"/>
    </source>
</evidence>
<dbReference type="Pfam" id="PF08808">
    <property type="entry name" value="RES"/>
    <property type="match status" value="1"/>
</dbReference>
<dbReference type="RefSeq" id="WP_184438001.1">
    <property type="nucleotide sequence ID" value="NZ_JACIGI010000057.1"/>
</dbReference>
<dbReference type="EMBL" id="JACIGI010000057">
    <property type="protein sequence ID" value="MBB4287848.1"/>
    <property type="molecule type" value="Genomic_DNA"/>
</dbReference>
<reference evidence="2 3" key="1">
    <citation type="submission" date="2020-08" db="EMBL/GenBank/DDBJ databases">
        <title>Genome sequencing of Purple Non-Sulfur Bacteria from various extreme environments.</title>
        <authorList>
            <person name="Mayer M."/>
        </authorList>
    </citation>
    <scope>NUCLEOTIDE SEQUENCE [LARGE SCALE GENOMIC DNA]</scope>
    <source>
        <strain evidence="2 3">JA135</strain>
    </source>
</reference>
<organism evidence="2 3">
    <name type="scientific">Roseospira goensis</name>
    <dbReference type="NCBI Taxonomy" id="391922"/>
    <lineage>
        <taxon>Bacteria</taxon>
        <taxon>Pseudomonadati</taxon>
        <taxon>Pseudomonadota</taxon>
        <taxon>Alphaproteobacteria</taxon>
        <taxon>Rhodospirillales</taxon>
        <taxon>Rhodospirillaceae</taxon>
        <taxon>Roseospira</taxon>
    </lineage>
</organism>
<dbReference type="Proteomes" id="UP000555728">
    <property type="component" value="Unassembled WGS sequence"/>
</dbReference>
<keyword evidence="3" id="KW-1185">Reference proteome</keyword>
<comment type="caution">
    <text evidence="2">The sequence shown here is derived from an EMBL/GenBank/DDBJ whole genome shotgun (WGS) entry which is preliminary data.</text>
</comment>
<gene>
    <name evidence="2" type="ORF">GGD88_003606</name>
</gene>
<name>A0A7W6WMK2_9PROT</name>
<proteinExistence type="predicted"/>
<evidence type="ECO:0000313" key="2">
    <source>
        <dbReference type="EMBL" id="MBB4287848.1"/>
    </source>
</evidence>
<evidence type="ECO:0000313" key="3">
    <source>
        <dbReference type="Proteomes" id="UP000555728"/>
    </source>
</evidence>
<feature type="domain" description="RES" evidence="1">
    <location>
        <begin position="28"/>
        <end position="174"/>
    </location>
</feature>